<proteinExistence type="predicted"/>
<evidence type="ECO:0000313" key="1">
    <source>
        <dbReference type="EMBL" id="KAH0543600.1"/>
    </source>
</evidence>
<name>A0AAV7I3D5_COTGL</name>
<accession>A0AAV7I3D5</accession>
<dbReference type="Proteomes" id="UP000826195">
    <property type="component" value="Unassembled WGS sequence"/>
</dbReference>
<dbReference type="EMBL" id="JAHXZJ010002300">
    <property type="protein sequence ID" value="KAH0543600.1"/>
    <property type="molecule type" value="Genomic_DNA"/>
</dbReference>
<sequence>MIYHYQYKASCADGYDWGTPVERGTEEWWRMCLLRNKSAHAKPDSCKNSAQKNFAVLHRVQMPLLEGVAASETTATSRSLVRGRCMICHKPLQRSQRGPKVHTMWAGSVVQQSYAIALMRWTFIEENVTAAHSREKLGLPDWG</sequence>
<gene>
    <name evidence="1" type="ORF">KQX54_000149</name>
</gene>
<organism evidence="1 2">
    <name type="scientific">Cotesia glomerata</name>
    <name type="common">Lepidopteran parasitic wasp</name>
    <name type="synonym">Apanteles glomeratus</name>
    <dbReference type="NCBI Taxonomy" id="32391"/>
    <lineage>
        <taxon>Eukaryota</taxon>
        <taxon>Metazoa</taxon>
        <taxon>Ecdysozoa</taxon>
        <taxon>Arthropoda</taxon>
        <taxon>Hexapoda</taxon>
        <taxon>Insecta</taxon>
        <taxon>Pterygota</taxon>
        <taxon>Neoptera</taxon>
        <taxon>Endopterygota</taxon>
        <taxon>Hymenoptera</taxon>
        <taxon>Apocrita</taxon>
        <taxon>Ichneumonoidea</taxon>
        <taxon>Braconidae</taxon>
        <taxon>Microgastrinae</taxon>
        <taxon>Cotesia</taxon>
    </lineage>
</organism>
<dbReference type="AlphaFoldDB" id="A0AAV7I3D5"/>
<keyword evidence="2" id="KW-1185">Reference proteome</keyword>
<protein>
    <submittedName>
        <fullName evidence="1">Uncharacterized protein</fullName>
    </submittedName>
</protein>
<comment type="caution">
    <text evidence="1">The sequence shown here is derived from an EMBL/GenBank/DDBJ whole genome shotgun (WGS) entry which is preliminary data.</text>
</comment>
<reference evidence="1 2" key="1">
    <citation type="journal article" date="2021" name="J. Hered.">
        <title>A chromosome-level genome assembly of the parasitoid wasp, Cotesia glomerata (Hymenoptera: Braconidae).</title>
        <authorList>
            <person name="Pinto B.J."/>
            <person name="Weis J.J."/>
            <person name="Gamble T."/>
            <person name="Ode P.J."/>
            <person name="Paul R."/>
            <person name="Zaspel J.M."/>
        </authorList>
    </citation>
    <scope>NUCLEOTIDE SEQUENCE [LARGE SCALE GENOMIC DNA]</scope>
    <source>
        <strain evidence="1">CgM1</strain>
    </source>
</reference>
<evidence type="ECO:0000313" key="2">
    <source>
        <dbReference type="Proteomes" id="UP000826195"/>
    </source>
</evidence>